<dbReference type="PANTHER" id="PTHR46910">
    <property type="entry name" value="TRANSCRIPTION FACTOR PDR1"/>
    <property type="match status" value="1"/>
</dbReference>
<dbReference type="InterPro" id="IPR036864">
    <property type="entry name" value="Zn2-C6_fun-type_DNA-bd_sf"/>
</dbReference>
<feature type="compositionally biased region" description="Basic and acidic residues" evidence="5">
    <location>
        <begin position="91"/>
        <end position="115"/>
    </location>
</feature>
<dbReference type="SMART" id="SM00066">
    <property type="entry name" value="GAL4"/>
    <property type="match status" value="1"/>
</dbReference>
<accession>A0AAN6NFQ5</accession>
<dbReference type="AlphaFoldDB" id="A0AAN6NFQ5"/>
<dbReference type="GO" id="GO:0005634">
    <property type="term" value="C:nucleus"/>
    <property type="evidence" value="ECO:0007669"/>
    <property type="project" value="UniProtKB-SubCell"/>
</dbReference>
<feature type="compositionally biased region" description="Polar residues" evidence="5">
    <location>
        <begin position="76"/>
        <end position="89"/>
    </location>
</feature>
<dbReference type="Proteomes" id="UP001303473">
    <property type="component" value="Unassembled WGS sequence"/>
</dbReference>
<feature type="compositionally biased region" description="Basic and acidic residues" evidence="5">
    <location>
        <begin position="155"/>
        <end position="169"/>
    </location>
</feature>
<dbReference type="PROSITE" id="PS00463">
    <property type="entry name" value="ZN2_CY6_FUNGAL_1"/>
    <property type="match status" value="1"/>
</dbReference>
<keyword evidence="3" id="KW-0238">DNA-binding</keyword>
<protein>
    <recommendedName>
        <fullName evidence="6">Zn(2)-C6 fungal-type domain-containing protein</fullName>
    </recommendedName>
</protein>
<proteinExistence type="predicted"/>
<dbReference type="EMBL" id="MU853762">
    <property type="protein sequence ID" value="KAK3943978.1"/>
    <property type="molecule type" value="Genomic_DNA"/>
</dbReference>
<feature type="domain" description="Zn(2)-C6 fungal-type" evidence="6">
    <location>
        <begin position="218"/>
        <end position="252"/>
    </location>
</feature>
<evidence type="ECO:0000256" key="4">
    <source>
        <dbReference type="ARBA" id="ARBA00023242"/>
    </source>
</evidence>
<gene>
    <name evidence="7" type="ORF">QBC46DRAFT_15014</name>
</gene>
<dbReference type="GO" id="GO:0000981">
    <property type="term" value="F:DNA-binding transcription factor activity, RNA polymerase II-specific"/>
    <property type="evidence" value="ECO:0007669"/>
    <property type="project" value="InterPro"/>
</dbReference>
<dbReference type="Pfam" id="PF00172">
    <property type="entry name" value="Zn_clus"/>
    <property type="match status" value="1"/>
</dbReference>
<evidence type="ECO:0000259" key="6">
    <source>
        <dbReference type="PROSITE" id="PS50048"/>
    </source>
</evidence>
<feature type="compositionally biased region" description="Basic and acidic residues" evidence="5">
    <location>
        <begin position="1"/>
        <end position="19"/>
    </location>
</feature>
<keyword evidence="4" id="KW-0539">Nucleus</keyword>
<dbReference type="PROSITE" id="PS50048">
    <property type="entry name" value="ZN2_CY6_FUNGAL_2"/>
    <property type="match status" value="1"/>
</dbReference>
<dbReference type="InterPro" id="IPR050987">
    <property type="entry name" value="AtrR-like"/>
</dbReference>
<dbReference type="SUPFAM" id="SSF57701">
    <property type="entry name" value="Zn2/Cys6 DNA-binding domain"/>
    <property type="match status" value="1"/>
</dbReference>
<sequence length="474" mass="52214">MADEYRGGRGHVPAEHAHESQYPPLPDEWEEGDQPRPRSMVGAGGSDSVVLPSMRPDLAARSLPSPHDMAHRPQSEQHYYSGSDYSSDQRYAADQRHPSDQRNARAPREWRDSPENSHAYPAPPLNGQYPVHPGQAPPHDRRDYDRRRQSNGGRPYDDRRHYDDRREPDNYYPHGQPPPGRPYGGYGYSQQYYSNGGPPPQYGPPQSQVAPRQRTSIACRYCRKRKIRCSGVTNMINGRCTNCERLQIECVFQPVSSNHTTAFVPVSAVPGGVPPGTALYGPFGEPLGMTRGAPGRGGAPTPPTPSPPQAAAYPYPPPEYRSRSPTAQYPVSDYDGRVGGRRPRTASDEGHARRLPPPNHPADEDPRRRSPVTGHSNGTMPPGYYHSQQPQGGYPQSAVLPPRRESPGGPGPQSLLPQPPQSVQGQPSTSNNVMSLKSVVGSDLHHTRESKSPSSDIDRNMLEKLDKAGQTRQS</sequence>
<evidence type="ECO:0000313" key="8">
    <source>
        <dbReference type="Proteomes" id="UP001303473"/>
    </source>
</evidence>
<dbReference type="CDD" id="cd00067">
    <property type="entry name" value="GAL4"/>
    <property type="match status" value="1"/>
</dbReference>
<evidence type="ECO:0000256" key="3">
    <source>
        <dbReference type="ARBA" id="ARBA00023125"/>
    </source>
</evidence>
<keyword evidence="8" id="KW-1185">Reference proteome</keyword>
<dbReference type="PANTHER" id="PTHR46910:SF3">
    <property type="entry name" value="HALOTOLERANCE PROTEIN 9-RELATED"/>
    <property type="match status" value="1"/>
</dbReference>
<feature type="compositionally biased region" description="Low complexity" evidence="5">
    <location>
        <begin position="412"/>
        <end position="428"/>
    </location>
</feature>
<organism evidence="7 8">
    <name type="scientific">Diplogelasinospora grovesii</name>
    <dbReference type="NCBI Taxonomy" id="303347"/>
    <lineage>
        <taxon>Eukaryota</taxon>
        <taxon>Fungi</taxon>
        <taxon>Dikarya</taxon>
        <taxon>Ascomycota</taxon>
        <taxon>Pezizomycotina</taxon>
        <taxon>Sordariomycetes</taxon>
        <taxon>Sordariomycetidae</taxon>
        <taxon>Sordariales</taxon>
        <taxon>Diplogelasinosporaceae</taxon>
        <taxon>Diplogelasinospora</taxon>
    </lineage>
</organism>
<keyword evidence="2" id="KW-0479">Metal-binding</keyword>
<dbReference type="InterPro" id="IPR001138">
    <property type="entry name" value="Zn2Cys6_DnaBD"/>
</dbReference>
<evidence type="ECO:0000256" key="1">
    <source>
        <dbReference type="ARBA" id="ARBA00004123"/>
    </source>
</evidence>
<comment type="subcellular location">
    <subcellularLocation>
        <location evidence="1">Nucleus</location>
    </subcellularLocation>
</comment>
<feature type="region of interest" description="Disordered" evidence="5">
    <location>
        <begin position="1"/>
        <end position="211"/>
    </location>
</feature>
<comment type="caution">
    <text evidence="7">The sequence shown here is derived from an EMBL/GenBank/DDBJ whole genome shotgun (WGS) entry which is preliminary data.</text>
</comment>
<evidence type="ECO:0000256" key="2">
    <source>
        <dbReference type="ARBA" id="ARBA00022723"/>
    </source>
</evidence>
<feature type="compositionally biased region" description="Basic and acidic residues" evidence="5">
    <location>
        <begin position="443"/>
        <end position="474"/>
    </location>
</feature>
<feature type="compositionally biased region" description="Basic and acidic residues" evidence="5">
    <location>
        <begin position="138"/>
        <end position="148"/>
    </location>
</feature>
<evidence type="ECO:0000256" key="5">
    <source>
        <dbReference type="SAM" id="MobiDB-lite"/>
    </source>
</evidence>
<dbReference type="GO" id="GO:0003677">
    <property type="term" value="F:DNA binding"/>
    <property type="evidence" value="ECO:0007669"/>
    <property type="project" value="UniProtKB-KW"/>
</dbReference>
<dbReference type="GO" id="GO:0008270">
    <property type="term" value="F:zinc ion binding"/>
    <property type="evidence" value="ECO:0007669"/>
    <property type="project" value="InterPro"/>
</dbReference>
<name>A0AAN6NFQ5_9PEZI</name>
<evidence type="ECO:0000313" key="7">
    <source>
        <dbReference type="EMBL" id="KAK3943978.1"/>
    </source>
</evidence>
<dbReference type="Gene3D" id="4.10.240.10">
    <property type="entry name" value="Zn(2)-C6 fungal-type DNA-binding domain"/>
    <property type="match status" value="1"/>
</dbReference>
<feature type="region of interest" description="Disordered" evidence="5">
    <location>
        <begin position="280"/>
        <end position="474"/>
    </location>
</feature>
<reference evidence="8" key="1">
    <citation type="journal article" date="2023" name="Mol. Phylogenet. Evol.">
        <title>Genome-scale phylogeny and comparative genomics of the fungal order Sordariales.</title>
        <authorList>
            <person name="Hensen N."/>
            <person name="Bonometti L."/>
            <person name="Westerberg I."/>
            <person name="Brannstrom I.O."/>
            <person name="Guillou S."/>
            <person name="Cros-Aarteil S."/>
            <person name="Calhoun S."/>
            <person name="Haridas S."/>
            <person name="Kuo A."/>
            <person name="Mondo S."/>
            <person name="Pangilinan J."/>
            <person name="Riley R."/>
            <person name="LaButti K."/>
            <person name="Andreopoulos B."/>
            <person name="Lipzen A."/>
            <person name="Chen C."/>
            <person name="Yan M."/>
            <person name="Daum C."/>
            <person name="Ng V."/>
            <person name="Clum A."/>
            <person name="Steindorff A."/>
            <person name="Ohm R.A."/>
            <person name="Martin F."/>
            <person name="Silar P."/>
            <person name="Natvig D.O."/>
            <person name="Lalanne C."/>
            <person name="Gautier V."/>
            <person name="Ament-Velasquez S.L."/>
            <person name="Kruys A."/>
            <person name="Hutchinson M.I."/>
            <person name="Powell A.J."/>
            <person name="Barry K."/>
            <person name="Miller A.N."/>
            <person name="Grigoriev I.V."/>
            <person name="Debuchy R."/>
            <person name="Gladieux P."/>
            <person name="Hiltunen Thoren M."/>
            <person name="Johannesson H."/>
        </authorList>
    </citation>
    <scope>NUCLEOTIDE SEQUENCE [LARGE SCALE GENOMIC DNA]</scope>
    <source>
        <strain evidence="8">CBS 340.73</strain>
    </source>
</reference>
<feature type="compositionally biased region" description="Pro residues" evidence="5">
    <location>
        <begin position="300"/>
        <end position="319"/>
    </location>
</feature>